<dbReference type="RefSeq" id="WP_146755553.1">
    <property type="nucleotide sequence ID" value="NZ_PXXW01000055.1"/>
</dbReference>
<comment type="caution">
    <text evidence="2">The sequence shown here is derived from an EMBL/GenBank/DDBJ whole genome shotgun (WGS) entry which is preliminary data.</text>
</comment>
<proteinExistence type="predicted"/>
<keyword evidence="1" id="KW-0472">Membrane</keyword>
<reference evidence="2 3" key="1">
    <citation type="submission" date="2018-03" db="EMBL/GenBank/DDBJ databases">
        <title>Genomic framework for the identification of Micromonospora saelicesensis and Micromonospora noduli.</title>
        <authorList>
            <person name="Riesco R."/>
            <person name="Trujillo M.E."/>
        </authorList>
    </citation>
    <scope>NUCLEOTIDE SEQUENCE [LARGE SCALE GENOMIC DNA]</scope>
    <source>
        <strain evidence="2 3">GAR05</strain>
    </source>
</reference>
<dbReference type="Proteomes" id="UP000249334">
    <property type="component" value="Unassembled WGS sequence"/>
</dbReference>
<accession>A0ABX9CBG7</accession>
<evidence type="ECO:0000256" key="1">
    <source>
        <dbReference type="SAM" id="Phobius"/>
    </source>
</evidence>
<evidence type="ECO:0000313" key="3">
    <source>
        <dbReference type="Proteomes" id="UP000249334"/>
    </source>
</evidence>
<protein>
    <submittedName>
        <fullName evidence="2">Uncharacterized protein</fullName>
    </submittedName>
</protein>
<sequence>MRDVIAATPPALMLVLAAVGWALVYLARCKWRPFAPCWCCKGSAKHFSSDGKSFRLCWWCGGSGRRKRTGRRVWDRFAKVRNASR</sequence>
<organism evidence="2 3">
    <name type="scientific">Micromonospora saelicesensis</name>
    <dbReference type="NCBI Taxonomy" id="285676"/>
    <lineage>
        <taxon>Bacteria</taxon>
        <taxon>Bacillati</taxon>
        <taxon>Actinomycetota</taxon>
        <taxon>Actinomycetes</taxon>
        <taxon>Micromonosporales</taxon>
        <taxon>Micromonosporaceae</taxon>
        <taxon>Micromonospora</taxon>
    </lineage>
</organism>
<feature type="transmembrane region" description="Helical" evidence="1">
    <location>
        <begin position="6"/>
        <end position="26"/>
    </location>
</feature>
<keyword evidence="1" id="KW-1133">Transmembrane helix</keyword>
<keyword evidence="1" id="KW-0812">Transmembrane</keyword>
<evidence type="ECO:0000313" key="2">
    <source>
        <dbReference type="EMBL" id="RAN92683.1"/>
    </source>
</evidence>
<gene>
    <name evidence="2" type="ORF">GAR05_06175</name>
</gene>
<dbReference type="EMBL" id="PXXW01000055">
    <property type="protein sequence ID" value="RAN92683.1"/>
    <property type="molecule type" value="Genomic_DNA"/>
</dbReference>
<name>A0ABX9CBG7_9ACTN</name>
<keyword evidence="3" id="KW-1185">Reference proteome</keyword>